<dbReference type="Proteomes" id="UP000051952">
    <property type="component" value="Unassembled WGS sequence"/>
</dbReference>
<dbReference type="PROSITE" id="PS51257">
    <property type="entry name" value="PROKAR_LIPOPROTEIN"/>
    <property type="match status" value="1"/>
</dbReference>
<reference evidence="3" key="1">
    <citation type="submission" date="2015-09" db="EMBL/GenBank/DDBJ databases">
        <authorList>
            <consortium name="Pathogen Informatics"/>
        </authorList>
    </citation>
    <scope>NUCLEOTIDE SEQUENCE [LARGE SCALE GENOMIC DNA]</scope>
    <source>
        <strain evidence="3">Lake Konstanz</strain>
    </source>
</reference>
<accession>A0A0S4IWI8</accession>
<feature type="signal peptide" evidence="1">
    <location>
        <begin position="1"/>
        <end position="26"/>
    </location>
</feature>
<evidence type="ECO:0000313" key="2">
    <source>
        <dbReference type="EMBL" id="CUG29526.1"/>
    </source>
</evidence>
<keyword evidence="1" id="KW-0732">Signal</keyword>
<feature type="chain" id="PRO_5006621668" evidence="1">
    <location>
        <begin position="27"/>
        <end position="644"/>
    </location>
</feature>
<evidence type="ECO:0000313" key="3">
    <source>
        <dbReference type="Proteomes" id="UP000051952"/>
    </source>
</evidence>
<proteinExistence type="predicted"/>
<gene>
    <name evidence="2" type="ORF">BSAL_77110</name>
</gene>
<sequence>MPPCPIRYYLLLVACLSTSLLSCVVAQQPHFTTTSLQCNQAVQSVSGNISYHFTGQCTDTTIEILRLNCNAVQCSNIHILFFNTSVIPVLTIAAADETTEVSNISVELNGIFVRSNNDKRHVVIPNGSSLMSITSTVIRNISLAVISSNISLSLNQSMELRDIMPPVFLIRLGPASAAAQSLSSPTFVVGGLNVTIVRSVVNLRCNNNRGTAIMLAPPLQASSAILNYASVSLSIAWSIIVLYSVQPTTNVTCGDSMRYTGSILLYLRGNANSSGSSFVDHIDVRVNNSAVYLQYVDNNLVAPAPSACILESVAAILCITFLENVSYISFTAIGLTSTSGFVTDDDSSRPQAETSQLPSDISKLPLSSLPPPMDRWKVNLDERKVTSCLVLINQANTTDNVVFHVTGSQVQSLGNLVGSGLAVAGVRIASNVNIVVSTSTFLVFATGGSIASGNLRFASVAYIQSSVATTMLHATFDHLLVTAHVQTGNGASIVASIACLIGLDSALMDSTIAANDIVLVTQVCNGTAPLANFLPIFLFQAATYLIGLTPTVTQAPSRNVSLATLSSTIVVQNQSFGAPAATAGSALSVITYIQLLTEVEETKFIVSNASISIGTMQLPQICHSIALCMNIVTFMSAVDVTQLT</sequence>
<organism evidence="2 3">
    <name type="scientific">Bodo saltans</name>
    <name type="common">Flagellated protozoan</name>
    <dbReference type="NCBI Taxonomy" id="75058"/>
    <lineage>
        <taxon>Eukaryota</taxon>
        <taxon>Discoba</taxon>
        <taxon>Euglenozoa</taxon>
        <taxon>Kinetoplastea</taxon>
        <taxon>Metakinetoplastina</taxon>
        <taxon>Eubodonida</taxon>
        <taxon>Bodonidae</taxon>
        <taxon>Bodo</taxon>
    </lineage>
</organism>
<feature type="non-terminal residue" evidence="2">
    <location>
        <position position="644"/>
    </location>
</feature>
<dbReference type="VEuPathDB" id="TriTrypDB:BSAL_77110"/>
<dbReference type="AlphaFoldDB" id="A0A0S4IWI8"/>
<name>A0A0S4IWI8_BODSA</name>
<keyword evidence="3" id="KW-1185">Reference proteome</keyword>
<dbReference type="EMBL" id="CYKH01000738">
    <property type="protein sequence ID" value="CUG29526.1"/>
    <property type="molecule type" value="Genomic_DNA"/>
</dbReference>
<protein>
    <submittedName>
        <fullName evidence="2">GPI-anchored surface protein, putative</fullName>
    </submittedName>
</protein>
<evidence type="ECO:0000256" key="1">
    <source>
        <dbReference type="SAM" id="SignalP"/>
    </source>
</evidence>